<feature type="domain" description="Helicase MOV-10-like beta-barrel" evidence="14">
    <location>
        <begin position="270"/>
        <end position="356"/>
    </location>
</feature>
<reference evidence="15 16" key="1">
    <citation type="submission" date="2023-12" db="EMBL/GenBank/DDBJ databases">
        <title>A high-quality genome assembly for Dillenia turbinata (Dilleniales).</title>
        <authorList>
            <person name="Chanderbali A."/>
        </authorList>
    </citation>
    <scope>NUCLEOTIDE SEQUENCE [LARGE SCALE GENOMIC DNA]</scope>
    <source>
        <strain evidence="15">LSX21</strain>
        <tissue evidence="15">Leaf</tissue>
    </source>
</reference>
<keyword evidence="8" id="KW-0067">ATP-binding</keyword>
<dbReference type="FunFam" id="3.40.50.300:FF:001468">
    <property type="entry name" value="Probable RNA helicase SDE3"/>
    <property type="match status" value="1"/>
</dbReference>
<accession>A0AAN8VAQ5</accession>
<keyword evidence="4" id="KW-0963">Cytoplasm</keyword>
<dbReference type="InterPro" id="IPR041679">
    <property type="entry name" value="DNA2/NAM7-like_C"/>
</dbReference>
<dbReference type="GO" id="GO:0031047">
    <property type="term" value="P:regulatory ncRNA-mediated gene silencing"/>
    <property type="evidence" value="ECO:0007669"/>
    <property type="project" value="UniProtKB-KW"/>
</dbReference>
<dbReference type="InterPro" id="IPR041677">
    <property type="entry name" value="DNA2/NAM7_AAA_11"/>
</dbReference>
<protein>
    <recommendedName>
        <fullName evidence="3">RNA helicase</fullName>
        <ecNumber evidence="3">3.6.4.13</ecNumber>
    </recommendedName>
</protein>
<dbReference type="FunFam" id="3.40.50.300:FF:001295">
    <property type="entry name" value="Probable RNA helicase SDE3"/>
    <property type="match status" value="1"/>
</dbReference>
<evidence type="ECO:0000256" key="4">
    <source>
        <dbReference type="ARBA" id="ARBA00022490"/>
    </source>
</evidence>
<evidence type="ECO:0000256" key="7">
    <source>
        <dbReference type="ARBA" id="ARBA00022806"/>
    </source>
</evidence>
<evidence type="ECO:0000256" key="11">
    <source>
        <dbReference type="SAM" id="MobiDB-lite"/>
    </source>
</evidence>
<dbReference type="AlphaFoldDB" id="A0AAN8VAQ5"/>
<evidence type="ECO:0000256" key="9">
    <source>
        <dbReference type="ARBA" id="ARBA00023158"/>
    </source>
</evidence>
<dbReference type="EMBL" id="JBAMMX010000012">
    <property type="protein sequence ID" value="KAK6929934.1"/>
    <property type="molecule type" value="Genomic_DNA"/>
</dbReference>
<comment type="subcellular location">
    <subcellularLocation>
        <location evidence="1">Cytoplasm</location>
    </subcellularLocation>
</comment>
<dbReference type="Pfam" id="PF21634">
    <property type="entry name" value="MOV-10_beta-barrel"/>
    <property type="match status" value="1"/>
</dbReference>
<keyword evidence="7 15" id="KW-0347">Helicase</keyword>
<dbReference type="Proteomes" id="UP001370490">
    <property type="component" value="Unassembled WGS sequence"/>
</dbReference>
<keyword evidence="9" id="KW-0943">RNA-mediated gene silencing</keyword>
<dbReference type="GO" id="GO:0016787">
    <property type="term" value="F:hydrolase activity"/>
    <property type="evidence" value="ECO:0007669"/>
    <property type="project" value="UniProtKB-KW"/>
</dbReference>
<evidence type="ECO:0000256" key="10">
    <source>
        <dbReference type="ARBA" id="ARBA00047984"/>
    </source>
</evidence>
<organism evidence="15 16">
    <name type="scientific">Dillenia turbinata</name>
    <dbReference type="NCBI Taxonomy" id="194707"/>
    <lineage>
        <taxon>Eukaryota</taxon>
        <taxon>Viridiplantae</taxon>
        <taxon>Streptophyta</taxon>
        <taxon>Embryophyta</taxon>
        <taxon>Tracheophyta</taxon>
        <taxon>Spermatophyta</taxon>
        <taxon>Magnoliopsida</taxon>
        <taxon>eudicotyledons</taxon>
        <taxon>Gunneridae</taxon>
        <taxon>Pentapetalae</taxon>
        <taxon>Dilleniales</taxon>
        <taxon>Dilleniaceae</taxon>
        <taxon>Dillenia</taxon>
    </lineage>
</organism>
<dbReference type="GO" id="GO:0032574">
    <property type="term" value="F:5'-3' RNA helicase activity"/>
    <property type="evidence" value="ECO:0007669"/>
    <property type="project" value="InterPro"/>
</dbReference>
<evidence type="ECO:0000256" key="1">
    <source>
        <dbReference type="ARBA" id="ARBA00004496"/>
    </source>
</evidence>
<name>A0AAN8VAQ5_9MAGN</name>
<keyword evidence="16" id="KW-1185">Reference proteome</keyword>
<dbReference type="Pfam" id="PF13087">
    <property type="entry name" value="AAA_12"/>
    <property type="match status" value="1"/>
</dbReference>
<feature type="non-terminal residue" evidence="15">
    <location>
        <position position="1"/>
    </location>
</feature>
<sequence>TRLNMGSTCYKSDDGECSVIGDKGDIDYIDYQQEGAVCDYKPLEEGPIIISVPFAYVEKPRSIFVGKIVTEMITIQNTTNETVEVWAIKIFCSKPEDSFTLSLMEPPSENSDEEYIQSFLESFSIEERMLPPGRTLNVWLSCKPKTIGLHTTVVHFDLMNEIRERVVLLLADDEISQSLASNKPYLRGKKKKLTAVESFVPGARPSKGPNRRHRFRLPPYHIPKDLRELLANEQIPDIVREGLTRTQYSSYFRTLLMMEEIQLEEDMRAYDMERVSMKKKGHLFLTLEVPGLAERRPSLVYGDYVFASLASEYLDGRGQPPYQGFIHRVEADEVYLKFSREFHMAHRDTNLYNVSFTYNRVIMRRFYHAVEAAEKLEPRLLFPSETSGKRVIKPMPMVPISCMLNEEQLFSIKMILCCRGAPPYMIHGPPGTGKTMTLVEAILQLYTTKANSRILACAPSNSAADHILELLVGQKAVEIKEDQVFRLNAAARPCKEVDPDLLRFCFCENSVFQCPPLETLKSYRIIITTYTSAFLLYAEGIARGHFSHIFLDEAGQATEPETMVPISNLCRRETTVVLAGDPLQLGPVVYSKEAETYGLGKSFLERLSECNFYVEGDKNYVTKLVRNYRCHPHILYLPSKLFYKGELIACKKDTKSLMNWDFLPNKEFTVSFVGIQGCDEREGNNPSWFNRIEASKIVEIIKKLTARGDLKVDDIGVITPYRQQVLKIRKALENFNMEDLKVGSVEQFQGQEKEVIIISTVRSTVKHNEFDRVHCLGFLSNPKRFNVAITRAKSLLVLVGNPHIICKDPYWDQLLRYCSEHNSYQGCALPGRQEWGHENEEAVQGYSNGGEDNFKPSKAQWVQENYEDQHPGSFKANKGQENYEGKGSLSSKAGWDQENNEENGFQFAEANWGQVSYQAPPTRALVMDESEAGWDQENYEEDNFGVSKSKKVQQNYEDKGFRSSKAGWDQENNENKGFSFAEPSWGQVSFEAPPIPPPVMDESEWSDGWRE</sequence>
<dbReference type="EC" id="3.6.4.13" evidence="3"/>
<dbReference type="InterPro" id="IPR026122">
    <property type="entry name" value="MOV-10/SDE3_DEXXQ/H-box"/>
</dbReference>
<evidence type="ECO:0000259" key="14">
    <source>
        <dbReference type="Pfam" id="PF21634"/>
    </source>
</evidence>
<dbReference type="GO" id="GO:0005737">
    <property type="term" value="C:cytoplasm"/>
    <property type="evidence" value="ECO:0007669"/>
    <property type="project" value="UniProtKB-SubCell"/>
</dbReference>
<evidence type="ECO:0000256" key="6">
    <source>
        <dbReference type="ARBA" id="ARBA00022801"/>
    </source>
</evidence>
<feature type="domain" description="DNA2/NAM7 helicase helicase" evidence="12">
    <location>
        <begin position="404"/>
        <end position="492"/>
    </location>
</feature>
<feature type="region of interest" description="Disordered" evidence="11">
    <location>
        <begin position="946"/>
        <end position="1011"/>
    </location>
</feature>
<proteinExistence type="inferred from homology"/>
<keyword evidence="6" id="KW-0378">Hydrolase</keyword>
<keyword evidence="5" id="KW-0547">Nucleotide-binding</keyword>
<evidence type="ECO:0000259" key="12">
    <source>
        <dbReference type="Pfam" id="PF13086"/>
    </source>
</evidence>
<feature type="domain" description="DNA2/NAM7 helicase-like C-terminal" evidence="13">
    <location>
        <begin position="600"/>
        <end position="802"/>
    </location>
</feature>
<comment type="catalytic activity">
    <reaction evidence="10">
        <text>ATP + H2O = ADP + phosphate + H(+)</text>
        <dbReference type="Rhea" id="RHEA:13065"/>
        <dbReference type="ChEBI" id="CHEBI:15377"/>
        <dbReference type="ChEBI" id="CHEBI:15378"/>
        <dbReference type="ChEBI" id="CHEBI:30616"/>
        <dbReference type="ChEBI" id="CHEBI:43474"/>
        <dbReference type="ChEBI" id="CHEBI:456216"/>
        <dbReference type="EC" id="3.6.4.13"/>
    </reaction>
</comment>
<dbReference type="CDD" id="cd18808">
    <property type="entry name" value="SF1_C_Upf1"/>
    <property type="match status" value="1"/>
</dbReference>
<dbReference type="InterPro" id="IPR049080">
    <property type="entry name" value="MOV-10-like_beta-barrel"/>
</dbReference>
<gene>
    <name evidence="15" type="ORF">RJ641_004028</name>
</gene>
<evidence type="ECO:0000256" key="3">
    <source>
        <dbReference type="ARBA" id="ARBA00012552"/>
    </source>
</evidence>
<dbReference type="SUPFAM" id="SSF52540">
    <property type="entry name" value="P-loop containing nucleoside triphosphate hydrolases"/>
    <property type="match status" value="1"/>
</dbReference>
<dbReference type="Gene3D" id="3.40.50.300">
    <property type="entry name" value="P-loop containing nucleotide triphosphate hydrolases"/>
    <property type="match status" value="2"/>
</dbReference>
<dbReference type="CDD" id="cd18038">
    <property type="entry name" value="DEXXQc_Helz-like"/>
    <property type="match status" value="1"/>
</dbReference>
<dbReference type="InterPro" id="IPR027417">
    <property type="entry name" value="P-loop_NTPase"/>
</dbReference>
<dbReference type="Pfam" id="PF13086">
    <property type="entry name" value="AAA_11"/>
    <property type="match status" value="2"/>
</dbReference>
<feature type="region of interest" description="Disordered" evidence="11">
    <location>
        <begin position="869"/>
        <end position="897"/>
    </location>
</feature>
<evidence type="ECO:0000313" key="16">
    <source>
        <dbReference type="Proteomes" id="UP001370490"/>
    </source>
</evidence>
<evidence type="ECO:0000256" key="5">
    <source>
        <dbReference type="ARBA" id="ARBA00022741"/>
    </source>
</evidence>
<comment type="similarity">
    <text evidence="2">Belongs to the DNA2/NAM7 helicase family. SDE3 subfamily.</text>
</comment>
<dbReference type="PANTHER" id="PTHR45418:SF1">
    <property type="entry name" value="CANCER_TESTIS ANTIGEN 55"/>
    <property type="match status" value="1"/>
</dbReference>
<feature type="domain" description="DNA2/NAM7 helicase helicase" evidence="12">
    <location>
        <begin position="519"/>
        <end position="592"/>
    </location>
</feature>
<dbReference type="GO" id="GO:0003723">
    <property type="term" value="F:RNA binding"/>
    <property type="evidence" value="ECO:0007669"/>
    <property type="project" value="InterPro"/>
</dbReference>
<dbReference type="GO" id="GO:0005524">
    <property type="term" value="F:ATP binding"/>
    <property type="evidence" value="ECO:0007669"/>
    <property type="project" value="UniProtKB-KW"/>
</dbReference>
<dbReference type="InterPro" id="IPR047187">
    <property type="entry name" value="SF1_C_Upf1"/>
</dbReference>
<evidence type="ECO:0000256" key="2">
    <source>
        <dbReference type="ARBA" id="ARBA00005601"/>
    </source>
</evidence>
<evidence type="ECO:0000313" key="15">
    <source>
        <dbReference type="EMBL" id="KAK6929934.1"/>
    </source>
</evidence>
<evidence type="ECO:0000259" key="13">
    <source>
        <dbReference type="Pfam" id="PF13087"/>
    </source>
</evidence>
<comment type="caution">
    <text evidence="15">The sequence shown here is derived from an EMBL/GenBank/DDBJ whole genome shotgun (WGS) entry which is preliminary data.</text>
</comment>
<evidence type="ECO:0000256" key="8">
    <source>
        <dbReference type="ARBA" id="ARBA00022840"/>
    </source>
</evidence>
<dbReference type="PANTHER" id="PTHR45418">
    <property type="entry name" value="CANCER/TESTIS ANTIGEN 55"/>
    <property type="match status" value="1"/>
</dbReference>